<keyword evidence="2" id="KW-1185">Reference proteome</keyword>
<sequence length="196" mass="22302">ITTWNLRSMYIGKLKVVINEMTENNIKILGVSETRWSEQGLFTTNESFTVVYSGRPDGKRDNGVGLIIKKQTAKAMLGYNPLNNRIIMCTFKSPCNLTIMQVYSPTTSAKDDMINDFYEAIIPNSDITVIIRDWTAMVGKRNQKSDSIGIHGLGVIKEHDERLEEFCKTNSLVITNTMFAQHPRRLYTWISPDSKT</sequence>
<evidence type="ECO:0000313" key="2">
    <source>
        <dbReference type="Proteomes" id="UP000008672"/>
    </source>
</evidence>
<reference evidence="1" key="2">
    <citation type="submission" date="2025-08" db="UniProtKB">
        <authorList>
            <consortium name="Ensembl"/>
        </authorList>
    </citation>
    <scope>IDENTIFICATION</scope>
</reference>
<dbReference type="EMBL" id="AFYH01105813">
    <property type="status" value="NOT_ANNOTATED_CDS"/>
    <property type="molecule type" value="Genomic_DNA"/>
</dbReference>
<dbReference type="GeneTree" id="ENSGT00940000163895"/>
<dbReference type="Proteomes" id="UP000008672">
    <property type="component" value="Unassembled WGS sequence"/>
</dbReference>
<dbReference type="Gene3D" id="3.60.10.10">
    <property type="entry name" value="Endonuclease/exonuclease/phosphatase"/>
    <property type="match status" value="1"/>
</dbReference>
<evidence type="ECO:0008006" key="3">
    <source>
        <dbReference type="Google" id="ProtNLM"/>
    </source>
</evidence>
<dbReference type="HOGENOM" id="CLU_000680_8_2_1"/>
<dbReference type="InParanoid" id="H3AW68"/>
<protein>
    <recommendedName>
        <fullName evidence="3">Endonuclease/exonuclease/phosphatase domain-containing protein</fullName>
    </recommendedName>
</protein>
<evidence type="ECO:0000313" key="1">
    <source>
        <dbReference type="Ensembl" id="ENSLACP00000013889.1"/>
    </source>
</evidence>
<organism evidence="1 2">
    <name type="scientific">Latimeria chalumnae</name>
    <name type="common">Coelacanth</name>
    <dbReference type="NCBI Taxonomy" id="7897"/>
    <lineage>
        <taxon>Eukaryota</taxon>
        <taxon>Metazoa</taxon>
        <taxon>Chordata</taxon>
        <taxon>Craniata</taxon>
        <taxon>Vertebrata</taxon>
        <taxon>Euteleostomi</taxon>
        <taxon>Coelacanthiformes</taxon>
        <taxon>Coelacanthidae</taxon>
        <taxon>Latimeria</taxon>
    </lineage>
</organism>
<dbReference type="STRING" id="7897.ENSLACP00000013889"/>
<reference evidence="2" key="1">
    <citation type="submission" date="2011-08" db="EMBL/GenBank/DDBJ databases">
        <title>The draft genome of Latimeria chalumnae.</title>
        <authorList>
            <person name="Di Palma F."/>
            <person name="Alfoldi J."/>
            <person name="Johnson J."/>
            <person name="Berlin A."/>
            <person name="Gnerre S."/>
            <person name="Jaffe D."/>
            <person name="MacCallum I."/>
            <person name="Young S."/>
            <person name="Walker B.J."/>
            <person name="Lander E."/>
            <person name="Lindblad-Toh K."/>
        </authorList>
    </citation>
    <scope>NUCLEOTIDE SEQUENCE [LARGE SCALE GENOMIC DNA]</scope>
    <source>
        <strain evidence="2">Wild caught</strain>
    </source>
</reference>
<dbReference type="CDD" id="cd09076">
    <property type="entry name" value="L1-EN"/>
    <property type="match status" value="1"/>
</dbReference>
<proteinExistence type="predicted"/>
<dbReference type="SUPFAM" id="SSF56219">
    <property type="entry name" value="DNase I-like"/>
    <property type="match status" value="1"/>
</dbReference>
<dbReference type="Ensembl" id="ENSLACT00000013986.1">
    <property type="protein sequence ID" value="ENSLACP00000013889.1"/>
    <property type="gene ID" value="ENSLACG00000012228.1"/>
</dbReference>
<dbReference type="eggNOG" id="KOG1075">
    <property type="taxonomic scope" value="Eukaryota"/>
</dbReference>
<name>H3AW68_LATCH</name>
<accession>H3AW68</accession>
<reference evidence="1" key="3">
    <citation type="submission" date="2025-09" db="UniProtKB">
        <authorList>
            <consortium name="Ensembl"/>
        </authorList>
    </citation>
    <scope>IDENTIFICATION</scope>
</reference>
<dbReference type="AlphaFoldDB" id="H3AW68"/>
<dbReference type="InterPro" id="IPR036691">
    <property type="entry name" value="Endo/exonu/phosph_ase_sf"/>
</dbReference>
<dbReference type="OMA" id="NDRMISA"/>